<dbReference type="EMBL" id="KN847323">
    <property type="protein sequence ID" value="KIW49973.1"/>
    <property type="molecule type" value="Genomic_DNA"/>
</dbReference>
<feature type="compositionally biased region" description="Basic and acidic residues" evidence="3">
    <location>
        <begin position="26"/>
        <end position="37"/>
    </location>
</feature>
<organism evidence="5 6">
    <name type="scientific">Exophiala xenobiotica</name>
    <dbReference type="NCBI Taxonomy" id="348802"/>
    <lineage>
        <taxon>Eukaryota</taxon>
        <taxon>Fungi</taxon>
        <taxon>Dikarya</taxon>
        <taxon>Ascomycota</taxon>
        <taxon>Pezizomycotina</taxon>
        <taxon>Eurotiomycetes</taxon>
        <taxon>Chaetothyriomycetidae</taxon>
        <taxon>Chaetothyriales</taxon>
        <taxon>Herpotrichiellaceae</taxon>
        <taxon>Exophiala</taxon>
    </lineage>
</organism>
<reference evidence="5 6" key="1">
    <citation type="submission" date="2015-01" db="EMBL/GenBank/DDBJ databases">
        <title>The Genome Sequence of Exophiala xenobiotica CBS118157.</title>
        <authorList>
            <consortium name="The Broad Institute Genomics Platform"/>
            <person name="Cuomo C."/>
            <person name="de Hoog S."/>
            <person name="Gorbushina A."/>
            <person name="Stielow B."/>
            <person name="Teixiera M."/>
            <person name="Abouelleil A."/>
            <person name="Chapman S.B."/>
            <person name="Priest M."/>
            <person name="Young S.K."/>
            <person name="Wortman J."/>
            <person name="Nusbaum C."/>
            <person name="Birren B."/>
        </authorList>
    </citation>
    <scope>NUCLEOTIDE SEQUENCE [LARGE SCALE GENOMIC DNA]</scope>
    <source>
        <strain evidence="5 6">CBS 118157</strain>
    </source>
</reference>
<dbReference type="InterPro" id="IPR008030">
    <property type="entry name" value="NmrA-like"/>
</dbReference>
<dbReference type="Gene3D" id="3.90.25.10">
    <property type="entry name" value="UDP-galactose 4-epimerase, domain 1"/>
    <property type="match status" value="1"/>
</dbReference>
<accession>A0A0D2E3D4</accession>
<keyword evidence="2" id="KW-0560">Oxidoreductase</keyword>
<proteinExistence type="predicted"/>
<keyword evidence="1" id="KW-0521">NADP</keyword>
<dbReference type="RefSeq" id="XP_013310557.1">
    <property type="nucleotide sequence ID" value="XM_013455103.1"/>
</dbReference>
<dbReference type="Gene3D" id="3.40.50.720">
    <property type="entry name" value="NAD(P)-binding Rossmann-like Domain"/>
    <property type="match status" value="1"/>
</dbReference>
<evidence type="ECO:0000259" key="4">
    <source>
        <dbReference type="Pfam" id="PF05368"/>
    </source>
</evidence>
<evidence type="ECO:0000256" key="3">
    <source>
        <dbReference type="SAM" id="MobiDB-lite"/>
    </source>
</evidence>
<dbReference type="Pfam" id="PF05368">
    <property type="entry name" value="NmrA"/>
    <property type="match status" value="1"/>
</dbReference>
<gene>
    <name evidence="5" type="ORF">PV05_11600</name>
</gene>
<sequence>MLQMPILRTSRSAERKSRAQHSASPARHEVFPSHRDQSQVVESTYQQAVKVEQVDDSLPKDQLVEALRGQHALVIAFSGSQTQNSIKLADAAFEAGVKHIVPADYGSCDSSDPRSLELVPLYKSKKEVRDYLIGLSQRSRPDGSHLTWTSLITGHFFDYGLKSGLLAVDIKEHKARVFDGGNIRFSASTLADIGLATAKVLGRVGDARLSNKLVNAHSVATTQNELIGKVEGAVGPKFEVEQVSSNEYIKEQKGLLAGDGSQDSAAIEELVSVEGIVMQIGRTKGICS</sequence>
<evidence type="ECO:0000313" key="5">
    <source>
        <dbReference type="EMBL" id="KIW49973.1"/>
    </source>
</evidence>
<dbReference type="GO" id="GO:0016491">
    <property type="term" value="F:oxidoreductase activity"/>
    <property type="evidence" value="ECO:0007669"/>
    <property type="project" value="UniProtKB-KW"/>
</dbReference>
<evidence type="ECO:0000313" key="6">
    <source>
        <dbReference type="Proteomes" id="UP000054342"/>
    </source>
</evidence>
<dbReference type="AlphaFoldDB" id="A0A0D2E3D4"/>
<feature type="domain" description="NmrA-like" evidence="4">
    <location>
        <begin position="22"/>
        <end position="250"/>
    </location>
</feature>
<evidence type="ECO:0000256" key="2">
    <source>
        <dbReference type="ARBA" id="ARBA00023002"/>
    </source>
</evidence>
<dbReference type="GeneID" id="25333508"/>
<keyword evidence="6" id="KW-1185">Reference proteome</keyword>
<dbReference type="InterPro" id="IPR051609">
    <property type="entry name" value="NmrA/Isoflavone_reductase-like"/>
</dbReference>
<dbReference type="PANTHER" id="PTHR47706">
    <property type="entry name" value="NMRA-LIKE FAMILY PROTEIN"/>
    <property type="match status" value="1"/>
</dbReference>
<feature type="region of interest" description="Disordered" evidence="3">
    <location>
        <begin position="1"/>
        <end position="38"/>
    </location>
</feature>
<dbReference type="InterPro" id="IPR036291">
    <property type="entry name" value="NAD(P)-bd_dom_sf"/>
</dbReference>
<dbReference type="STRING" id="348802.A0A0D2E3D4"/>
<dbReference type="HOGENOM" id="CLU_044876_3_3_1"/>
<dbReference type="SUPFAM" id="SSF51735">
    <property type="entry name" value="NAD(P)-binding Rossmann-fold domains"/>
    <property type="match status" value="1"/>
</dbReference>
<dbReference type="OrthoDB" id="9974981at2759"/>
<evidence type="ECO:0000256" key="1">
    <source>
        <dbReference type="ARBA" id="ARBA00022857"/>
    </source>
</evidence>
<protein>
    <recommendedName>
        <fullName evidence="4">NmrA-like domain-containing protein</fullName>
    </recommendedName>
</protein>
<name>A0A0D2E3D4_9EURO</name>
<dbReference type="Proteomes" id="UP000054342">
    <property type="component" value="Unassembled WGS sequence"/>
</dbReference>
<dbReference type="PANTHER" id="PTHR47706:SF9">
    <property type="entry name" value="NMRA-LIKE DOMAIN-CONTAINING PROTEIN-RELATED"/>
    <property type="match status" value="1"/>
</dbReference>